<feature type="region of interest" description="Disordered" evidence="1">
    <location>
        <begin position="295"/>
        <end position="319"/>
    </location>
</feature>
<evidence type="ECO:0000256" key="2">
    <source>
        <dbReference type="SAM" id="Phobius"/>
    </source>
</evidence>
<feature type="compositionally biased region" description="Basic and acidic residues" evidence="1">
    <location>
        <begin position="298"/>
        <end position="312"/>
    </location>
</feature>
<protein>
    <recommendedName>
        <fullName evidence="5">DUF1365-domain-containing protein</fullName>
    </recommendedName>
</protein>
<evidence type="ECO:0000313" key="4">
    <source>
        <dbReference type="Proteomes" id="UP000054007"/>
    </source>
</evidence>
<name>A0A0D7B081_9AGAR</name>
<dbReference type="STRING" id="1314674.A0A0D7B081"/>
<feature type="region of interest" description="Disordered" evidence="1">
    <location>
        <begin position="157"/>
        <end position="193"/>
    </location>
</feature>
<feature type="compositionally biased region" description="Low complexity" evidence="1">
    <location>
        <begin position="39"/>
        <end position="63"/>
    </location>
</feature>
<dbReference type="PANTHER" id="PTHR33973">
    <property type="entry name" value="OS07G0153300 PROTEIN"/>
    <property type="match status" value="1"/>
</dbReference>
<dbReference type="EMBL" id="KN880667">
    <property type="protein sequence ID" value="KIY63872.1"/>
    <property type="molecule type" value="Genomic_DNA"/>
</dbReference>
<reference evidence="3 4" key="1">
    <citation type="journal article" date="2015" name="Fungal Genet. Biol.">
        <title>Evolution of novel wood decay mechanisms in Agaricales revealed by the genome sequences of Fistulina hepatica and Cylindrobasidium torrendii.</title>
        <authorList>
            <person name="Floudas D."/>
            <person name="Held B.W."/>
            <person name="Riley R."/>
            <person name="Nagy L.G."/>
            <person name="Koehler G."/>
            <person name="Ransdell A.S."/>
            <person name="Younus H."/>
            <person name="Chow J."/>
            <person name="Chiniquy J."/>
            <person name="Lipzen A."/>
            <person name="Tritt A."/>
            <person name="Sun H."/>
            <person name="Haridas S."/>
            <person name="LaButti K."/>
            <person name="Ohm R.A."/>
            <person name="Kues U."/>
            <person name="Blanchette R.A."/>
            <person name="Grigoriev I.V."/>
            <person name="Minto R.E."/>
            <person name="Hibbett D.S."/>
        </authorList>
    </citation>
    <scope>NUCLEOTIDE SEQUENCE [LARGE SCALE GENOMIC DNA]</scope>
    <source>
        <strain evidence="3 4">FP15055 ss-10</strain>
    </source>
</reference>
<feature type="compositionally biased region" description="Basic and acidic residues" evidence="1">
    <location>
        <begin position="540"/>
        <end position="549"/>
    </location>
</feature>
<dbReference type="AlphaFoldDB" id="A0A0D7B081"/>
<proteinExistence type="predicted"/>
<feature type="compositionally biased region" description="Polar residues" evidence="1">
    <location>
        <begin position="797"/>
        <end position="806"/>
    </location>
</feature>
<feature type="compositionally biased region" description="Basic and acidic residues" evidence="1">
    <location>
        <begin position="171"/>
        <end position="187"/>
    </location>
</feature>
<keyword evidence="2" id="KW-0812">Transmembrane</keyword>
<feature type="compositionally biased region" description="Polar residues" evidence="1">
    <location>
        <begin position="550"/>
        <end position="564"/>
    </location>
</feature>
<organism evidence="3 4">
    <name type="scientific">Cylindrobasidium torrendii FP15055 ss-10</name>
    <dbReference type="NCBI Taxonomy" id="1314674"/>
    <lineage>
        <taxon>Eukaryota</taxon>
        <taxon>Fungi</taxon>
        <taxon>Dikarya</taxon>
        <taxon>Basidiomycota</taxon>
        <taxon>Agaricomycotina</taxon>
        <taxon>Agaricomycetes</taxon>
        <taxon>Agaricomycetidae</taxon>
        <taxon>Agaricales</taxon>
        <taxon>Marasmiineae</taxon>
        <taxon>Physalacriaceae</taxon>
        <taxon>Cylindrobasidium</taxon>
    </lineage>
</organism>
<feature type="region of interest" description="Disordered" evidence="1">
    <location>
        <begin position="790"/>
        <end position="812"/>
    </location>
</feature>
<evidence type="ECO:0008006" key="5">
    <source>
        <dbReference type="Google" id="ProtNLM"/>
    </source>
</evidence>
<keyword evidence="2" id="KW-1133">Transmembrane helix</keyword>
<sequence>METTIFSLGLVLVFVVLVVGVVFLLPPPNWIQRTSASGISSTSTAPATPASTASSTQSTASTTTPPPQAYILQNTVTHTRLLPAPSKHTFTYPAISLLVSLDALERGDLDLLRGWAFGYGGLWGRLTGIRPDPYLMPGKESIREKLERVLLDRGYGVGARQPKSNKTRCSANDEKTSGVQEAENKQEEEAEAEQDVTAHIWMMTMPSYMGFEGINPLTVYYCYTPEGGLAVVVLEVHNTFGENHVYILQVGKDEDEVRPGSKYDHQWTFPRAFHVSPFNDRSGYYVVSICDPGCPPSTREREKDSTTKERDSATTTRDLAAPLPSVKIHMYTEKPSSASPADHTTTQSSSPFAPDKLKLLALLNPRTSTPLTSSSLLAALSQAPFSLFLALPRILGEAAVLHYGRGLRVWGRPEPVVEVGRARSGALQGEEEAGDEGGEGAPTRRQSSSSSLRKGIPTRVVAGGAVALKRAGGVRWQPESPLDAYARGLHDAFLRKRAQEVGVCVEVWAPDGFGAGPEVFGRETVSKRVYGEDDAGSEDDAARSEDDAKTTNSNARNTPASSPSKKLLRISYTSPAFFRLLLLSPSAAHALLLARSWDGQEEGRLFEVSDEDVFLRVYSTSSTTIHSSAAGDADCADATVDPAVVGEKEKPQREERLSRRQTLRSKVIPDSLSRTLPIPPRHFLDVNAAASPARASDSTRTSTRTSIASTFAAFQATLAAVTSAFATLASTFAALASTLAALQMHTAIWLILALDDAEAWVFAHVLRARMVSGTEPWWRVRWRRAAESLSSKRRATESLSRTQGTQAPPLKQ</sequence>
<dbReference type="InterPro" id="IPR010775">
    <property type="entry name" value="DUF1365"/>
</dbReference>
<evidence type="ECO:0000313" key="3">
    <source>
        <dbReference type="EMBL" id="KIY63872.1"/>
    </source>
</evidence>
<evidence type="ECO:0000256" key="1">
    <source>
        <dbReference type="SAM" id="MobiDB-lite"/>
    </source>
</evidence>
<feature type="transmembrane region" description="Helical" evidence="2">
    <location>
        <begin position="6"/>
        <end position="25"/>
    </location>
</feature>
<keyword evidence="2" id="KW-0472">Membrane</keyword>
<dbReference type="Pfam" id="PF07103">
    <property type="entry name" value="DUF1365"/>
    <property type="match status" value="1"/>
</dbReference>
<dbReference type="OrthoDB" id="3340520at2759"/>
<dbReference type="PANTHER" id="PTHR33973:SF4">
    <property type="entry name" value="OS07G0153300 PROTEIN"/>
    <property type="match status" value="1"/>
</dbReference>
<accession>A0A0D7B081</accession>
<feature type="region of interest" description="Disordered" evidence="1">
    <location>
        <begin position="423"/>
        <end position="454"/>
    </location>
</feature>
<gene>
    <name evidence="3" type="ORF">CYLTODRAFT_493562</name>
</gene>
<feature type="compositionally biased region" description="Acidic residues" evidence="1">
    <location>
        <begin position="429"/>
        <end position="438"/>
    </location>
</feature>
<dbReference type="Proteomes" id="UP000054007">
    <property type="component" value="Unassembled WGS sequence"/>
</dbReference>
<feature type="region of interest" description="Disordered" evidence="1">
    <location>
        <begin position="530"/>
        <end position="564"/>
    </location>
</feature>
<keyword evidence="4" id="KW-1185">Reference proteome</keyword>
<feature type="region of interest" description="Disordered" evidence="1">
    <location>
        <begin position="39"/>
        <end position="67"/>
    </location>
</feature>